<organism evidence="1">
    <name type="scientific">Siphoviridae sp. ctaDn21</name>
    <dbReference type="NCBI Taxonomy" id="2825563"/>
    <lineage>
        <taxon>Viruses</taxon>
        <taxon>Duplodnaviria</taxon>
        <taxon>Heunggongvirae</taxon>
        <taxon>Uroviricota</taxon>
        <taxon>Caudoviricetes</taxon>
    </lineage>
</organism>
<dbReference type="EMBL" id="BK016144">
    <property type="protein sequence ID" value="DAF98279.1"/>
    <property type="molecule type" value="Genomic_DNA"/>
</dbReference>
<name>A0A8S5UUX2_9CAUD</name>
<accession>A0A8S5UUX2</accession>
<sequence>MFKFNMVDNDEMVINVMVEFSPSSITQITFFKGTHDLTQFAKLFFENGKSRTISWGSSTSLLSTEIKATLVNAKEYLIEQGVVKWHDKGYSSLIDFIG</sequence>
<evidence type="ECO:0000313" key="1">
    <source>
        <dbReference type="EMBL" id="DAF98279.1"/>
    </source>
</evidence>
<reference evidence="1" key="1">
    <citation type="journal article" date="2021" name="Proc. Natl. Acad. Sci. U.S.A.">
        <title>A Catalog of Tens of Thousands of Viruses from Human Metagenomes Reveals Hidden Associations with Chronic Diseases.</title>
        <authorList>
            <person name="Tisza M.J."/>
            <person name="Buck C.B."/>
        </authorList>
    </citation>
    <scope>NUCLEOTIDE SEQUENCE</scope>
    <source>
        <strain evidence="1">CtaDn21</strain>
    </source>
</reference>
<protein>
    <submittedName>
        <fullName evidence="1">Uncharacterized protein</fullName>
    </submittedName>
</protein>
<proteinExistence type="predicted"/>